<evidence type="ECO:0000313" key="2">
    <source>
        <dbReference type="Proteomes" id="UP000605992"/>
    </source>
</evidence>
<organism evidence="1 2">
    <name type="scientific">Planotetraspora thailandica</name>
    <dbReference type="NCBI Taxonomy" id="487172"/>
    <lineage>
        <taxon>Bacteria</taxon>
        <taxon>Bacillati</taxon>
        <taxon>Actinomycetota</taxon>
        <taxon>Actinomycetes</taxon>
        <taxon>Streptosporangiales</taxon>
        <taxon>Streptosporangiaceae</taxon>
        <taxon>Planotetraspora</taxon>
    </lineage>
</organism>
<accession>A0A8J3UY86</accession>
<dbReference type="AlphaFoldDB" id="A0A8J3UY86"/>
<dbReference type="RefSeq" id="WP_203944488.1">
    <property type="nucleotide sequence ID" value="NZ_BOOR01000016.1"/>
</dbReference>
<keyword evidence="2" id="KW-1185">Reference proteome</keyword>
<evidence type="ECO:0000313" key="1">
    <source>
        <dbReference type="EMBL" id="GII54249.1"/>
    </source>
</evidence>
<name>A0A8J3UY86_9ACTN</name>
<sequence>MPDRRDWSVQAAAAAADLRLWATVPVIPTWSRLEPLPLTTGDLTPGVQALVADPLWMLGRQWQFDELRGEDAGSPVKATVRGETVPFARFHAGLPGGHAAAAAVDLEPPGTPGALPLEARVEAEIPAVLPLRLRTQTGLHLMRLLRAAGHASVAAAAAAAYPIHAEPIHAEPSPDVSDPAGEARARLAAGRVPDGSAVLDALEAFDDGAGGLTGLPDRLASAAGPDGEAVREIVIRWRVWAGGLLVAPTGESWNPRRLEHAFAAQAPLSDGPVTLLVEEYTGGTLDWFHGDLTAAPDLGTAAAPTPPAPVADTTLPAPVRFAGMPADRLFAFEDSAVYLGGLQASRTDLARLAVVEFALAYSVDWFHVPLILPYGSATRIDDVRVVDTFGVTADLGPAREATSPGWAAFQSTPVGDTTRLADVFVLAPTVPRVLQGLPLEEVAFFRDEMANLVWGVERVVPGHSSGEPVPRAGQAARVSLLQSDPDDLGDAQIVYRLMTPVPDNWMPFVAVRERQGDPTAHHVLERRPMLRYRADEPADLVNPLGTVLLTSSGADPATDRLLIAEEEVPREGVTITRAFQQARTEGGGTVLWIGRHVRTGQGEGASGLRFDTAVPPGAV</sequence>
<proteinExistence type="predicted"/>
<reference evidence="1" key="1">
    <citation type="submission" date="2021-01" db="EMBL/GenBank/DDBJ databases">
        <title>Whole genome shotgun sequence of Planotetraspora thailandica NBRC 104271.</title>
        <authorList>
            <person name="Komaki H."/>
            <person name="Tamura T."/>
        </authorList>
    </citation>
    <scope>NUCLEOTIDE SEQUENCE</scope>
    <source>
        <strain evidence="1">NBRC 104271</strain>
    </source>
</reference>
<dbReference type="Proteomes" id="UP000605992">
    <property type="component" value="Unassembled WGS sequence"/>
</dbReference>
<protein>
    <submittedName>
        <fullName evidence="1">Uncharacterized protein</fullName>
    </submittedName>
</protein>
<gene>
    <name evidence="1" type="ORF">Pth03_26380</name>
</gene>
<comment type="caution">
    <text evidence="1">The sequence shown here is derived from an EMBL/GenBank/DDBJ whole genome shotgun (WGS) entry which is preliminary data.</text>
</comment>
<dbReference type="EMBL" id="BOOR01000016">
    <property type="protein sequence ID" value="GII54249.1"/>
    <property type="molecule type" value="Genomic_DNA"/>
</dbReference>